<dbReference type="EMBL" id="JBHUCP010000027">
    <property type="protein sequence ID" value="MFD1534003.1"/>
    <property type="molecule type" value="Genomic_DNA"/>
</dbReference>
<accession>A0ABW4FTU4</accession>
<evidence type="ECO:0000313" key="3">
    <source>
        <dbReference type="Proteomes" id="UP001597145"/>
    </source>
</evidence>
<keyword evidence="1" id="KW-1133">Transmembrane helix</keyword>
<dbReference type="Proteomes" id="UP001597145">
    <property type="component" value="Unassembled WGS sequence"/>
</dbReference>
<keyword evidence="1" id="KW-0472">Membrane</keyword>
<gene>
    <name evidence="2" type="ORF">ACFSCY_31750</name>
</gene>
<feature type="non-terminal residue" evidence="2">
    <location>
        <position position="1"/>
    </location>
</feature>
<name>A0ABW4FTU4_9PSEU</name>
<organism evidence="2 3">
    <name type="scientific">Pseudonocardia aurantiaca</name>
    <dbReference type="NCBI Taxonomy" id="75290"/>
    <lineage>
        <taxon>Bacteria</taxon>
        <taxon>Bacillati</taxon>
        <taxon>Actinomycetota</taxon>
        <taxon>Actinomycetes</taxon>
        <taxon>Pseudonocardiales</taxon>
        <taxon>Pseudonocardiaceae</taxon>
        <taxon>Pseudonocardia</taxon>
    </lineage>
</organism>
<keyword evidence="1" id="KW-0812">Transmembrane</keyword>
<comment type="caution">
    <text evidence="2">The sequence shown here is derived from an EMBL/GenBank/DDBJ whole genome shotgun (WGS) entry which is preliminary data.</text>
</comment>
<keyword evidence="3" id="KW-1185">Reference proteome</keyword>
<evidence type="ECO:0000256" key="1">
    <source>
        <dbReference type="SAM" id="Phobius"/>
    </source>
</evidence>
<reference evidence="3" key="1">
    <citation type="journal article" date="2019" name="Int. J. Syst. Evol. Microbiol.">
        <title>The Global Catalogue of Microorganisms (GCM) 10K type strain sequencing project: providing services to taxonomists for standard genome sequencing and annotation.</title>
        <authorList>
            <consortium name="The Broad Institute Genomics Platform"/>
            <consortium name="The Broad Institute Genome Sequencing Center for Infectious Disease"/>
            <person name="Wu L."/>
            <person name="Ma J."/>
        </authorList>
    </citation>
    <scope>NUCLEOTIDE SEQUENCE [LARGE SCALE GENOMIC DNA]</scope>
    <source>
        <strain evidence="3">JCM 12165</strain>
    </source>
</reference>
<sequence>TLAALGTAAGALGAAALCWACADGFVLNRFGVLGGGRSDLVALAVVAGAATLAFAVATVLRGRRQGRA</sequence>
<proteinExistence type="predicted"/>
<protein>
    <submittedName>
        <fullName evidence="2">Uncharacterized protein</fullName>
    </submittedName>
</protein>
<dbReference type="RefSeq" id="WP_379659995.1">
    <property type="nucleotide sequence ID" value="NZ_JBHUCP010000027.1"/>
</dbReference>
<feature type="transmembrane region" description="Helical" evidence="1">
    <location>
        <begin position="40"/>
        <end position="60"/>
    </location>
</feature>
<evidence type="ECO:0000313" key="2">
    <source>
        <dbReference type="EMBL" id="MFD1534003.1"/>
    </source>
</evidence>